<dbReference type="GO" id="GO:0016491">
    <property type="term" value="F:oxidoreductase activity"/>
    <property type="evidence" value="ECO:0007669"/>
    <property type="project" value="UniProtKB-KW"/>
</dbReference>
<dbReference type="GO" id="GO:0008270">
    <property type="term" value="F:zinc ion binding"/>
    <property type="evidence" value="ECO:0007669"/>
    <property type="project" value="InterPro"/>
</dbReference>
<dbReference type="NCBIfam" id="TIGR02817">
    <property type="entry name" value="adh_fam_1"/>
    <property type="match status" value="1"/>
</dbReference>
<dbReference type="Pfam" id="PF08240">
    <property type="entry name" value="ADH_N"/>
    <property type="match status" value="1"/>
</dbReference>
<dbReference type="Gene3D" id="3.40.50.720">
    <property type="entry name" value="NAD(P)-binding Rossmann-like Domain"/>
    <property type="match status" value="1"/>
</dbReference>
<dbReference type="PANTHER" id="PTHR11695">
    <property type="entry name" value="ALCOHOL DEHYDROGENASE RELATED"/>
    <property type="match status" value="1"/>
</dbReference>
<evidence type="ECO:0000313" key="3">
    <source>
        <dbReference type="EMBL" id="SHF23471.1"/>
    </source>
</evidence>
<dbReference type="STRING" id="112248.SAMN05444392_11168"/>
<evidence type="ECO:0000256" key="1">
    <source>
        <dbReference type="RuleBase" id="RU364000"/>
    </source>
</evidence>
<dbReference type="InterPro" id="IPR013154">
    <property type="entry name" value="ADH-like_N"/>
</dbReference>
<dbReference type="SUPFAM" id="SSF50129">
    <property type="entry name" value="GroES-like"/>
    <property type="match status" value="1"/>
</dbReference>
<dbReference type="Gene3D" id="3.90.180.10">
    <property type="entry name" value="Medium-chain alcohol dehydrogenases, catalytic domain"/>
    <property type="match status" value="1"/>
</dbReference>
<dbReference type="InterPro" id="IPR011032">
    <property type="entry name" value="GroES-like_sf"/>
</dbReference>
<keyword evidence="4" id="KW-1185">Reference proteome</keyword>
<reference evidence="3 4" key="1">
    <citation type="submission" date="2016-11" db="EMBL/GenBank/DDBJ databases">
        <authorList>
            <person name="Jaros S."/>
            <person name="Januszkiewicz K."/>
            <person name="Wedrychowicz H."/>
        </authorList>
    </citation>
    <scope>NUCLEOTIDE SEQUENCE [LARGE SCALE GENOMIC DNA]</scope>
    <source>
        <strain evidence="3 4">DSM 44666</strain>
    </source>
</reference>
<dbReference type="AlphaFoldDB" id="A0A1M4ZZR8"/>
<dbReference type="InterPro" id="IPR020843">
    <property type="entry name" value="ER"/>
</dbReference>
<protein>
    <recommendedName>
        <fullName evidence="1">Zinc-type alcohol dehydrogenase-like protein</fullName>
    </recommendedName>
</protein>
<keyword evidence="1" id="KW-0862">Zinc</keyword>
<accession>A0A1M4ZZR8</accession>
<proteinExistence type="inferred from homology"/>
<dbReference type="Pfam" id="PF13602">
    <property type="entry name" value="ADH_zinc_N_2"/>
    <property type="match status" value="1"/>
</dbReference>
<name>A0A1M4ZZR8_9BACL</name>
<sequence length="279" mass="31264">MVLGWDVAGVVVDVGSECRYFKPGDKVFYAGDINRPGGYSEYHKVDERLVGLMPKSLSYSQAAALPLTSLTAWEGLFNRLGISMNSKDNLDKSILIIGAAGGVGSIAVQLAQRVGLTVIGTFSRFESFEWLKKLGVEHTAQHDHPLDRQLTQLGMPMVDYIFCLHDTDQYWNQMAEVIEPQGKICSIVEPSLLLDLSILQTKSITFAWEYIFTRPTFHTDDMHDQRKILNQLSAWIDDGRLKTTLTKNFGAICSQNLDLAHQRLKSNHVIGKLVLESFD</sequence>
<dbReference type="SMART" id="SM00829">
    <property type="entry name" value="PKS_ER"/>
    <property type="match status" value="1"/>
</dbReference>
<keyword evidence="1" id="KW-0479">Metal-binding</keyword>
<dbReference type="CDD" id="cd08252">
    <property type="entry name" value="AL_MDR"/>
    <property type="match status" value="1"/>
</dbReference>
<evidence type="ECO:0000259" key="2">
    <source>
        <dbReference type="SMART" id="SM00829"/>
    </source>
</evidence>
<comment type="similarity">
    <text evidence="1">Belongs to the zinc-containing alcohol dehydrogenase family. Quinone oxidoreductase subfamily.</text>
</comment>
<dbReference type="InterPro" id="IPR014182">
    <property type="entry name" value="ADH_Zn_typ-1"/>
</dbReference>
<dbReference type="PANTHER" id="PTHR11695:SF294">
    <property type="entry name" value="RETICULON-4-INTERACTING PROTEIN 1, MITOCHONDRIAL"/>
    <property type="match status" value="1"/>
</dbReference>
<dbReference type="SUPFAM" id="SSF51735">
    <property type="entry name" value="NAD(P)-binding Rossmann-fold domains"/>
    <property type="match status" value="1"/>
</dbReference>
<dbReference type="InterPro" id="IPR050700">
    <property type="entry name" value="YIM1/Zinc_Alcohol_DH_Fams"/>
</dbReference>
<feature type="domain" description="Enoyl reductase (ER)" evidence="2">
    <location>
        <begin position="1"/>
        <end position="275"/>
    </location>
</feature>
<dbReference type="InterPro" id="IPR036291">
    <property type="entry name" value="NAD(P)-bd_dom_sf"/>
</dbReference>
<dbReference type="EMBL" id="FQVL01000011">
    <property type="protein sequence ID" value="SHF23471.1"/>
    <property type="molecule type" value="Genomic_DNA"/>
</dbReference>
<dbReference type="Proteomes" id="UP000184476">
    <property type="component" value="Unassembled WGS sequence"/>
</dbReference>
<keyword evidence="1" id="KW-0560">Oxidoreductase</keyword>
<evidence type="ECO:0000313" key="4">
    <source>
        <dbReference type="Proteomes" id="UP000184476"/>
    </source>
</evidence>
<organism evidence="3 4">
    <name type="scientific">Seinonella peptonophila</name>
    <dbReference type="NCBI Taxonomy" id="112248"/>
    <lineage>
        <taxon>Bacteria</taxon>
        <taxon>Bacillati</taxon>
        <taxon>Bacillota</taxon>
        <taxon>Bacilli</taxon>
        <taxon>Bacillales</taxon>
        <taxon>Thermoactinomycetaceae</taxon>
        <taxon>Seinonella</taxon>
    </lineage>
</organism>
<gene>
    <name evidence="3" type="ORF">SAMN05444392_11168</name>
</gene>